<dbReference type="EMBL" id="CP021425">
    <property type="protein sequence ID" value="ARU54987.1"/>
    <property type="molecule type" value="Genomic_DNA"/>
</dbReference>
<dbReference type="InterPro" id="IPR009875">
    <property type="entry name" value="PilZ_domain"/>
</dbReference>
<proteinExistence type="predicted"/>
<dbReference type="Pfam" id="PF07238">
    <property type="entry name" value="PilZ"/>
    <property type="match status" value="1"/>
</dbReference>
<gene>
    <name evidence="2" type="ORF">OLMES_0900</name>
</gene>
<accession>A0A1Y0I3E6</accession>
<evidence type="ECO:0000313" key="2">
    <source>
        <dbReference type="EMBL" id="ARU54987.1"/>
    </source>
</evidence>
<dbReference type="SUPFAM" id="SSF141371">
    <property type="entry name" value="PilZ domain-like"/>
    <property type="match status" value="1"/>
</dbReference>
<protein>
    <recommendedName>
        <fullName evidence="1">PilZ domain-containing protein</fullName>
    </recommendedName>
</protein>
<name>A0A1Y0I3E6_9GAMM</name>
<dbReference type="GO" id="GO:0035438">
    <property type="term" value="F:cyclic-di-GMP binding"/>
    <property type="evidence" value="ECO:0007669"/>
    <property type="project" value="InterPro"/>
</dbReference>
<feature type="domain" description="PilZ" evidence="1">
    <location>
        <begin position="28"/>
        <end position="127"/>
    </location>
</feature>
<reference evidence="2 3" key="1">
    <citation type="submission" date="2017-05" db="EMBL/GenBank/DDBJ databases">
        <title>Genomic insights into alkan degradation activity of Oleiphilus messinensis.</title>
        <authorList>
            <person name="Kozyavkin S.A."/>
            <person name="Slesarev A.I."/>
            <person name="Golyshin P.N."/>
            <person name="Korzhenkov A."/>
            <person name="Golyshina O.N."/>
            <person name="Toshchakov S.V."/>
        </authorList>
    </citation>
    <scope>NUCLEOTIDE SEQUENCE [LARGE SCALE GENOMIC DNA]</scope>
    <source>
        <strain evidence="2 3">ME102</strain>
    </source>
</reference>
<dbReference type="Gene3D" id="2.40.10.220">
    <property type="entry name" value="predicted glycosyltransferase like domains"/>
    <property type="match status" value="1"/>
</dbReference>
<organism evidence="2 3">
    <name type="scientific">Oleiphilus messinensis</name>
    <dbReference type="NCBI Taxonomy" id="141451"/>
    <lineage>
        <taxon>Bacteria</taxon>
        <taxon>Pseudomonadati</taxon>
        <taxon>Pseudomonadota</taxon>
        <taxon>Gammaproteobacteria</taxon>
        <taxon>Oceanospirillales</taxon>
        <taxon>Oleiphilaceae</taxon>
        <taxon>Oleiphilus</taxon>
    </lineage>
</organism>
<dbReference type="Proteomes" id="UP000196027">
    <property type="component" value="Chromosome"/>
</dbReference>
<evidence type="ECO:0000259" key="1">
    <source>
        <dbReference type="Pfam" id="PF07238"/>
    </source>
</evidence>
<sequence length="131" mass="14585">MQENGAVVMTQDLTDAILSTEHQSDEGRRHPRRAARWRARIQQLSGEYVDAKTINISESGAMLSVGTPVNINAKVKLEISVYYQGIHKTLTTIAIVRHHAIATSNYTIGVEFLQCAEDAKSFLARYANKLI</sequence>
<dbReference type="KEGG" id="ome:OLMES_0900"/>
<dbReference type="AlphaFoldDB" id="A0A1Y0I3E6"/>
<keyword evidence="3" id="KW-1185">Reference proteome</keyword>
<evidence type="ECO:0000313" key="3">
    <source>
        <dbReference type="Proteomes" id="UP000196027"/>
    </source>
</evidence>